<comment type="caution">
    <text evidence="2">The sequence shown here is derived from an EMBL/GenBank/DDBJ whole genome shotgun (WGS) entry which is preliminary data.</text>
</comment>
<evidence type="ECO:0000313" key="3">
    <source>
        <dbReference type="EMBL" id="KAF4387813.1"/>
    </source>
</evidence>
<dbReference type="Proteomes" id="UP000525078">
    <property type="component" value="Unassembled WGS sequence"/>
</dbReference>
<keyword evidence="5" id="KW-1185">Reference proteome</keyword>
<dbReference type="EMBL" id="JAATIP010000105">
    <property type="protein sequence ID" value="KAF4372379.1"/>
    <property type="molecule type" value="Genomic_DNA"/>
</dbReference>
<protein>
    <submittedName>
        <fullName evidence="2">Uncharacterized protein</fullName>
    </submittedName>
</protein>
<accession>A0A7J6FRF1</accession>
<dbReference type="AlphaFoldDB" id="A0A7J6FRF1"/>
<evidence type="ECO:0000313" key="5">
    <source>
        <dbReference type="Proteomes" id="UP000583929"/>
    </source>
</evidence>
<reference evidence="4 5" key="1">
    <citation type="journal article" date="2020" name="bioRxiv">
        <title>Sequence and annotation of 42 cannabis genomes reveals extensive copy number variation in cannabinoid synthesis and pathogen resistance genes.</title>
        <authorList>
            <person name="Mckernan K.J."/>
            <person name="Helbert Y."/>
            <person name="Kane L.T."/>
            <person name="Ebling H."/>
            <person name="Zhang L."/>
            <person name="Liu B."/>
            <person name="Eaton Z."/>
            <person name="Mclaughlin S."/>
            <person name="Kingan S."/>
            <person name="Baybayan P."/>
            <person name="Concepcion G."/>
            <person name="Jordan M."/>
            <person name="Riva A."/>
            <person name="Barbazuk W."/>
            <person name="Harkins T."/>
        </authorList>
    </citation>
    <scope>NUCLEOTIDE SEQUENCE [LARGE SCALE GENOMIC DNA]</scope>
    <source>
        <strain evidence="4 5">cv. Jamaican Lion 4</strain>
        <strain evidence="3">Father</strain>
        <strain evidence="2">Mother</strain>
        <tissue evidence="2">Leaf</tissue>
    </source>
</reference>
<evidence type="ECO:0000256" key="1">
    <source>
        <dbReference type="SAM" id="MobiDB-lite"/>
    </source>
</evidence>
<proteinExistence type="predicted"/>
<sequence>MKSTRFPILFSGMMMKVVLLVYLIINPNIVITISTSTDINGSSTTTTTTLNTKTDPSSVSNNNTNYNTSLFWSELSSSSSSSGGGEVDKTSLGSLLHGLKCTDFVKDDMVKHVIEHVNADDSIKCTLKTSAEFGACVANKFCDCLALPYPPLFVGCMSVLGLKCTKDALHVHFSPCCTNGNATANATTNATTTTTDHNLNITMGYFCHKCENINTTAVQQLAS</sequence>
<evidence type="ECO:0000313" key="2">
    <source>
        <dbReference type="EMBL" id="KAF4372379.1"/>
    </source>
</evidence>
<organism evidence="2 4">
    <name type="scientific">Cannabis sativa</name>
    <name type="common">Hemp</name>
    <name type="synonym">Marijuana</name>
    <dbReference type="NCBI Taxonomy" id="3483"/>
    <lineage>
        <taxon>Eukaryota</taxon>
        <taxon>Viridiplantae</taxon>
        <taxon>Streptophyta</taxon>
        <taxon>Embryophyta</taxon>
        <taxon>Tracheophyta</taxon>
        <taxon>Spermatophyta</taxon>
        <taxon>Magnoliopsida</taxon>
        <taxon>eudicotyledons</taxon>
        <taxon>Gunneridae</taxon>
        <taxon>Pentapetalae</taxon>
        <taxon>rosids</taxon>
        <taxon>fabids</taxon>
        <taxon>Rosales</taxon>
        <taxon>Cannabaceae</taxon>
        <taxon>Cannabis</taxon>
    </lineage>
</organism>
<gene>
    <name evidence="2" type="ORF">F8388_027052</name>
    <name evidence="3" type="ORF">G4B88_004140</name>
</gene>
<name>A0A7J6FRF1_CANSA</name>
<feature type="region of interest" description="Disordered" evidence="1">
    <location>
        <begin position="41"/>
        <end position="61"/>
    </location>
</feature>
<evidence type="ECO:0000313" key="4">
    <source>
        <dbReference type="Proteomes" id="UP000525078"/>
    </source>
</evidence>
<dbReference type="EMBL" id="JAATIQ010000077">
    <property type="protein sequence ID" value="KAF4387813.1"/>
    <property type="molecule type" value="Genomic_DNA"/>
</dbReference>
<dbReference type="Proteomes" id="UP000583929">
    <property type="component" value="Unassembled WGS sequence"/>
</dbReference>